<protein>
    <submittedName>
        <fullName evidence="1">Uncharacterized protein</fullName>
    </submittedName>
</protein>
<organism evidence="1 2">
    <name type="scientific">Cardiobacterium valvarum F0432</name>
    <dbReference type="NCBI Taxonomy" id="797473"/>
    <lineage>
        <taxon>Bacteria</taxon>
        <taxon>Pseudomonadati</taxon>
        <taxon>Pseudomonadota</taxon>
        <taxon>Gammaproteobacteria</taxon>
        <taxon>Cardiobacteriales</taxon>
        <taxon>Cardiobacteriaceae</taxon>
        <taxon>Cardiobacterium</taxon>
    </lineage>
</organism>
<gene>
    <name evidence="1" type="ORF">HMPREF9080_01122</name>
</gene>
<dbReference type="EMBL" id="AGCM01000062">
    <property type="protein sequence ID" value="EHM54678.1"/>
    <property type="molecule type" value="Genomic_DNA"/>
</dbReference>
<dbReference type="Proteomes" id="UP000004750">
    <property type="component" value="Unassembled WGS sequence"/>
</dbReference>
<dbReference type="HOGENOM" id="CLU_3248992_0_0_6"/>
<evidence type="ECO:0000313" key="2">
    <source>
        <dbReference type="Proteomes" id="UP000004750"/>
    </source>
</evidence>
<proteinExistence type="predicted"/>
<comment type="caution">
    <text evidence="1">The sequence shown here is derived from an EMBL/GenBank/DDBJ whole genome shotgun (WGS) entry which is preliminary data.</text>
</comment>
<reference evidence="1 2" key="1">
    <citation type="submission" date="2011-08" db="EMBL/GenBank/DDBJ databases">
        <authorList>
            <person name="Weinstock G."/>
            <person name="Sodergren E."/>
            <person name="Clifton S."/>
            <person name="Fulton L."/>
            <person name="Fulton B."/>
            <person name="Courtney L."/>
            <person name="Fronick C."/>
            <person name="Harrison M."/>
            <person name="Strong C."/>
            <person name="Farmer C."/>
            <person name="Delahaunty K."/>
            <person name="Markovic C."/>
            <person name="Hall O."/>
            <person name="Minx P."/>
            <person name="Tomlinson C."/>
            <person name="Mitreva M."/>
            <person name="Hou S."/>
            <person name="Chen J."/>
            <person name="Wollam A."/>
            <person name="Pepin K.H."/>
            <person name="Johnson M."/>
            <person name="Bhonagiri V."/>
            <person name="Zhang X."/>
            <person name="Suruliraj S."/>
            <person name="Warren W."/>
            <person name="Chinwalla A."/>
            <person name="Mardis E.R."/>
            <person name="Wilson R.K."/>
        </authorList>
    </citation>
    <scope>NUCLEOTIDE SEQUENCE [LARGE SCALE GENOMIC DNA]</scope>
    <source>
        <strain evidence="1 2">F0432</strain>
    </source>
</reference>
<sequence length="42" mass="4629">MMPVAIRKGLATIIAFLAKLPAIQLFMLCEKASKGIEHLMTK</sequence>
<accession>G9ZED7</accession>
<evidence type="ECO:0000313" key="1">
    <source>
        <dbReference type="EMBL" id="EHM54678.1"/>
    </source>
</evidence>
<name>G9ZED7_9GAMM</name>
<dbReference type="AlphaFoldDB" id="G9ZED7"/>